<keyword evidence="3" id="KW-1185">Reference proteome</keyword>
<gene>
    <name evidence="2" type="ORF">HOV93_46030</name>
</gene>
<accession>A0A7V8V9K1</accession>
<feature type="signal peptide" evidence="1">
    <location>
        <begin position="1"/>
        <end position="29"/>
    </location>
</feature>
<dbReference type="AlphaFoldDB" id="A0A7V8V9K1"/>
<keyword evidence="1" id="KW-0732">Signal</keyword>
<feature type="chain" id="PRO_5030986075" description="Tetratricopeptide repeat protein" evidence="1">
    <location>
        <begin position="30"/>
        <end position="652"/>
    </location>
</feature>
<evidence type="ECO:0000313" key="2">
    <source>
        <dbReference type="EMBL" id="MBA2117405.1"/>
    </source>
</evidence>
<proteinExistence type="predicted"/>
<dbReference type="EMBL" id="JABRWO010000015">
    <property type="protein sequence ID" value="MBA2117405.1"/>
    <property type="molecule type" value="Genomic_DNA"/>
</dbReference>
<protein>
    <recommendedName>
        <fullName evidence="4">Tetratricopeptide repeat protein</fullName>
    </recommendedName>
</protein>
<dbReference type="InterPro" id="IPR019734">
    <property type="entry name" value="TPR_rpt"/>
</dbReference>
<name>A0A7V8V9K1_9BACT</name>
<dbReference type="Proteomes" id="UP000551616">
    <property type="component" value="Unassembled WGS sequence"/>
</dbReference>
<organism evidence="2 3">
    <name type="scientific">Bremerella alba</name>
    <dbReference type="NCBI Taxonomy" id="980252"/>
    <lineage>
        <taxon>Bacteria</taxon>
        <taxon>Pseudomonadati</taxon>
        <taxon>Planctomycetota</taxon>
        <taxon>Planctomycetia</taxon>
        <taxon>Pirellulales</taxon>
        <taxon>Pirellulaceae</taxon>
        <taxon>Bremerella</taxon>
    </lineage>
</organism>
<reference evidence="2 3" key="1">
    <citation type="submission" date="2020-05" db="EMBL/GenBank/DDBJ databases">
        <title>Bremerella alba sp. nov., a novel planctomycete isolated from the surface of the macroalga Fucus spiralis.</title>
        <authorList>
            <person name="Godinho O."/>
            <person name="Botelho R."/>
            <person name="Albuquerque L."/>
            <person name="Wiegand S."/>
            <person name="Da Costa M.S."/>
            <person name="Lobo-Da-Cunha A."/>
            <person name="Jogler C."/>
            <person name="Lage O.M."/>
        </authorList>
    </citation>
    <scope>NUCLEOTIDE SEQUENCE [LARGE SCALE GENOMIC DNA]</scope>
    <source>
        <strain evidence="2 3">FF15</strain>
    </source>
</reference>
<evidence type="ECO:0000256" key="1">
    <source>
        <dbReference type="SAM" id="SignalP"/>
    </source>
</evidence>
<evidence type="ECO:0008006" key="4">
    <source>
        <dbReference type="Google" id="ProtNLM"/>
    </source>
</evidence>
<comment type="caution">
    <text evidence="2">The sequence shown here is derived from an EMBL/GenBank/DDBJ whole genome shotgun (WGS) entry which is preliminary data.</text>
</comment>
<sequence>MPWNVRLGFQIAAVCLLTLGPWSAVSAHAQSASANAPDKVQALITQLGDRNFTVRERAQSDLARMGIAAFDQLFGAMRDSDLEIARRAQYLIRSVEIEWTRPEFSEEVNAYLNRYGNLNVDNRRSRIGELSRLHTMDALSALCRISRYDVSEVLSKEAALAASIQFQGSSAEEKPQIIEIISERIEDSPRVGPSWLKIFRTSLNQPTEAIAQWEDQITEEIDLFTTRPALTSQQVVLDLVRWEVDQLREQGKQEEALATMEDVIRISAKFSESELLDLTTWFLDRKGPSVVGQLAEYHAKKSPALDGMPIGGPFGENPSLLYLLAESELVQDHIEKAELYAQAALELEPDSYDSHYLTAQALSDRGTYRWSRNEYRYVIDSFGDPMERESMLARMQLGELENDLGSPEKAAEVMWPWVEAVEKKFGPKNPLNSDRDEAISRFLARSYLFRATAAEQRGDLAAAKKDLDKALKYYEDEADVLIASYRVGQQDDMWKAKAKEHIDHTVDFYKPFVEKFQKQYEIFKENSRGDDFMGAQGSQMANYCNQYAWLVCNTYGDFDHAIASSELSLEMQPGNGAYLDTLAHCHAAKKDWASAVKYQRMAAMQIPHSGMIRQKYQEFAEKCKANNIEFETIELLPSPDSHFPETQEEGKP</sequence>
<dbReference type="Pfam" id="PF13181">
    <property type="entry name" value="TPR_8"/>
    <property type="match status" value="1"/>
</dbReference>
<dbReference type="SUPFAM" id="SSF48452">
    <property type="entry name" value="TPR-like"/>
    <property type="match status" value="1"/>
</dbReference>
<evidence type="ECO:0000313" key="3">
    <source>
        <dbReference type="Proteomes" id="UP000551616"/>
    </source>
</evidence>
<dbReference type="RefSeq" id="WP_207398789.1">
    <property type="nucleotide sequence ID" value="NZ_JABRWO010000015.1"/>
</dbReference>
<dbReference type="Gene3D" id="1.25.40.10">
    <property type="entry name" value="Tetratricopeptide repeat domain"/>
    <property type="match status" value="1"/>
</dbReference>
<dbReference type="SMART" id="SM00028">
    <property type="entry name" value="TPR"/>
    <property type="match status" value="3"/>
</dbReference>
<dbReference type="InterPro" id="IPR011990">
    <property type="entry name" value="TPR-like_helical_dom_sf"/>
</dbReference>
<dbReference type="Pfam" id="PF13432">
    <property type="entry name" value="TPR_16"/>
    <property type="match status" value="1"/>
</dbReference>